<dbReference type="SUPFAM" id="SSF161098">
    <property type="entry name" value="MetI-like"/>
    <property type="match status" value="1"/>
</dbReference>
<keyword evidence="2 7" id="KW-0813">Transport</keyword>
<keyword evidence="5 7" id="KW-1133">Transmembrane helix</keyword>
<keyword evidence="3" id="KW-1003">Cell membrane</keyword>
<dbReference type="Pfam" id="PF00528">
    <property type="entry name" value="BPD_transp_1"/>
    <property type="match status" value="1"/>
</dbReference>
<comment type="similarity">
    <text evidence="7">Belongs to the binding-protein-dependent transport system permease family.</text>
</comment>
<proteinExistence type="inferred from homology"/>
<dbReference type="GO" id="GO:0005886">
    <property type="term" value="C:plasma membrane"/>
    <property type="evidence" value="ECO:0007669"/>
    <property type="project" value="UniProtKB-SubCell"/>
</dbReference>
<dbReference type="PANTHER" id="PTHR43227">
    <property type="entry name" value="BLL4140 PROTEIN"/>
    <property type="match status" value="1"/>
</dbReference>
<accession>A0A7R7EIA4</accession>
<dbReference type="InterPro" id="IPR035906">
    <property type="entry name" value="MetI-like_sf"/>
</dbReference>
<feature type="domain" description="ABC transmembrane type-1" evidence="8">
    <location>
        <begin position="87"/>
        <end position="303"/>
    </location>
</feature>
<keyword evidence="10" id="KW-1185">Reference proteome</keyword>
<dbReference type="PROSITE" id="PS50928">
    <property type="entry name" value="ABC_TM1"/>
    <property type="match status" value="1"/>
</dbReference>
<evidence type="ECO:0000256" key="2">
    <source>
        <dbReference type="ARBA" id="ARBA00022448"/>
    </source>
</evidence>
<evidence type="ECO:0000256" key="5">
    <source>
        <dbReference type="ARBA" id="ARBA00022989"/>
    </source>
</evidence>
<dbReference type="EMBL" id="AP024169">
    <property type="protein sequence ID" value="BCN29278.1"/>
    <property type="molecule type" value="Genomic_DNA"/>
</dbReference>
<feature type="transmembrane region" description="Helical" evidence="7">
    <location>
        <begin position="229"/>
        <end position="250"/>
    </location>
</feature>
<dbReference type="Proteomes" id="UP000595897">
    <property type="component" value="Chromosome"/>
</dbReference>
<dbReference type="Gene3D" id="1.10.3720.10">
    <property type="entry name" value="MetI-like"/>
    <property type="match status" value="1"/>
</dbReference>
<dbReference type="GO" id="GO:0055085">
    <property type="term" value="P:transmembrane transport"/>
    <property type="evidence" value="ECO:0007669"/>
    <property type="project" value="InterPro"/>
</dbReference>
<evidence type="ECO:0000256" key="6">
    <source>
        <dbReference type="ARBA" id="ARBA00023136"/>
    </source>
</evidence>
<feature type="transmembrane region" description="Helical" evidence="7">
    <location>
        <begin position="153"/>
        <end position="170"/>
    </location>
</feature>
<dbReference type="CDD" id="cd06261">
    <property type="entry name" value="TM_PBP2"/>
    <property type="match status" value="1"/>
</dbReference>
<reference evidence="9 10" key="1">
    <citation type="submission" date="2020-11" db="EMBL/GenBank/DDBJ databases">
        <title>Draft genome sequencing of a Lachnospiraceae strain isolated from anoxic soil subjected to BSD treatment.</title>
        <authorList>
            <person name="Uek A."/>
            <person name="Tonouchi A."/>
        </authorList>
    </citation>
    <scope>NUCLEOTIDE SEQUENCE [LARGE SCALE GENOMIC DNA]</scope>
    <source>
        <strain evidence="9 10">TB5</strain>
    </source>
</reference>
<evidence type="ECO:0000256" key="1">
    <source>
        <dbReference type="ARBA" id="ARBA00004651"/>
    </source>
</evidence>
<keyword evidence="4 7" id="KW-0812">Transmembrane</keyword>
<organism evidence="9 10">
    <name type="scientific">Anaeromicropila herbilytica</name>
    <dbReference type="NCBI Taxonomy" id="2785025"/>
    <lineage>
        <taxon>Bacteria</taxon>
        <taxon>Bacillati</taxon>
        <taxon>Bacillota</taxon>
        <taxon>Clostridia</taxon>
        <taxon>Lachnospirales</taxon>
        <taxon>Lachnospiraceae</taxon>
        <taxon>Anaeromicropila</taxon>
    </lineage>
</organism>
<comment type="subcellular location">
    <subcellularLocation>
        <location evidence="1 7">Cell membrane</location>
        <topology evidence="1 7">Multi-pass membrane protein</topology>
    </subcellularLocation>
</comment>
<name>A0A7R7EIA4_9FIRM</name>
<dbReference type="PANTHER" id="PTHR43227:SF11">
    <property type="entry name" value="BLL4140 PROTEIN"/>
    <property type="match status" value="1"/>
</dbReference>
<feature type="transmembrane region" description="Helical" evidence="7">
    <location>
        <begin position="28"/>
        <end position="45"/>
    </location>
</feature>
<protein>
    <submittedName>
        <fullName evidence="9">Sugar ABC transporter permease</fullName>
    </submittedName>
</protein>
<evidence type="ECO:0000256" key="3">
    <source>
        <dbReference type="ARBA" id="ARBA00022475"/>
    </source>
</evidence>
<dbReference type="InterPro" id="IPR050809">
    <property type="entry name" value="UgpAE/MalFG_permease"/>
</dbReference>
<sequence length="316" mass="35705">MKGTRDNTKAITQKGRPLWKRMLSCRELYLLLLPGIIVTIIYKYIPMYGVQIAFRDYNPTMGFSGSPWVGLKWFHKFFTNYKSMDMIRNTVLLSLYTILWTFPIPIILSLIMNQLRFKRFKNVAQTILYAPHFVSIMIVCGMLRIFLSPYGGLITSIVSALGGHSSVGLLDQAENFRSIYIASAIWQDAGWGMIIYMATLSSVDASLHEAAKVDGANTWQRIMKIDFPALVPMIMIQLIMSFGSLMNVGFEKAFLLQTDLNTATSEIIATYVYEQGMLKSMYSFSTAVGLFNTVVNIILLIIVNKIAKKTADISFI</sequence>
<evidence type="ECO:0000256" key="4">
    <source>
        <dbReference type="ARBA" id="ARBA00022692"/>
    </source>
</evidence>
<feature type="transmembrane region" description="Helical" evidence="7">
    <location>
        <begin position="127"/>
        <end position="147"/>
    </location>
</feature>
<feature type="transmembrane region" description="Helical" evidence="7">
    <location>
        <begin position="281"/>
        <end position="303"/>
    </location>
</feature>
<feature type="transmembrane region" description="Helical" evidence="7">
    <location>
        <begin position="93"/>
        <end position="115"/>
    </location>
</feature>
<evidence type="ECO:0000256" key="7">
    <source>
        <dbReference type="RuleBase" id="RU363032"/>
    </source>
</evidence>
<evidence type="ECO:0000313" key="9">
    <source>
        <dbReference type="EMBL" id="BCN29278.1"/>
    </source>
</evidence>
<dbReference type="InterPro" id="IPR000515">
    <property type="entry name" value="MetI-like"/>
</dbReference>
<dbReference type="KEGG" id="ahb:bsdtb5_05730"/>
<keyword evidence="6 7" id="KW-0472">Membrane</keyword>
<gene>
    <name evidence="9" type="ORF">bsdtb5_05730</name>
</gene>
<evidence type="ECO:0000313" key="10">
    <source>
        <dbReference type="Proteomes" id="UP000595897"/>
    </source>
</evidence>
<dbReference type="AlphaFoldDB" id="A0A7R7EIA4"/>
<dbReference type="RefSeq" id="WP_271714562.1">
    <property type="nucleotide sequence ID" value="NZ_AP024169.1"/>
</dbReference>
<evidence type="ECO:0000259" key="8">
    <source>
        <dbReference type="PROSITE" id="PS50928"/>
    </source>
</evidence>